<comment type="caution">
    <text evidence="7">The sequence shown here is derived from an EMBL/GenBank/DDBJ whole genome shotgun (WGS) entry which is preliminary data.</text>
</comment>
<dbReference type="PANTHER" id="PTHR46915">
    <property type="entry name" value="UBIQUITIN-LIKE PROTEASE 4-RELATED"/>
    <property type="match status" value="1"/>
</dbReference>
<evidence type="ECO:0000259" key="6">
    <source>
        <dbReference type="PROSITE" id="PS50600"/>
    </source>
</evidence>
<dbReference type="InterPro" id="IPR003653">
    <property type="entry name" value="Peptidase_C48_C"/>
</dbReference>
<organism evidence="7 8">
    <name type="scientific">Dovyalis caffra</name>
    <dbReference type="NCBI Taxonomy" id="77055"/>
    <lineage>
        <taxon>Eukaryota</taxon>
        <taxon>Viridiplantae</taxon>
        <taxon>Streptophyta</taxon>
        <taxon>Embryophyta</taxon>
        <taxon>Tracheophyta</taxon>
        <taxon>Spermatophyta</taxon>
        <taxon>Magnoliopsida</taxon>
        <taxon>eudicotyledons</taxon>
        <taxon>Gunneridae</taxon>
        <taxon>Pentapetalae</taxon>
        <taxon>rosids</taxon>
        <taxon>fabids</taxon>
        <taxon>Malpighiales</taxon>
        <taxon>Salicaceae</taxon>
        <taxon>Flacourtieae</taxon>
        <taxon>Dovyalis</taxon>
    </lineage>
</organism>
<comment type="similarity">
    <text evidence="1">Belongs to the peptidase C48 family.</text>
</comment>
<reference evidence="7 8" key="1">
    <citation type="submission" date="2024-01" db="EMBL/GenBank/DDBJ databases">
        <authorList>
            <person name="Waweru B."/>
        </authorList>
    </citation>
    <scope>NUCLEOTIDE SEQUENCE [LARGE SCALE GENOMIC DNA]</scope>
</reference>
<gene>
    <name evidence="7" type="ORF">DCAF_LOCUS11642</name>
</gene>
<dbReference type="SUPFAM" id="SSF54001">
    <property type="entry name" value="Cysteine proteinases"/>
    <property type="match status" value="1"/>
</dbReference>
<evidence type="ECO:0000256" key="4">
    <source>
        <dbReference type="ARBA" id="ARBA00022807"/>
    </source>
</evidence>
<dbReference type="Gene3D" id="3.40.395.10">
    <property type="entry name" value="Adenoviral Proteinase, Chain A"/>
    <property type="match status" value="1"/>
</dbReference>
<evidence type="ECO:0000256" key="2">
    <source>
        <dbReference type="ARBA" id="ARBA00022670"/>
    </source>
</evidence>
<dbReference type="Pfam" id="PF02902">
    <property type="entry name" value="Peptidase_C48"/>
    <property type="match status" value="1"/>
</dbReference>
<keyword evidence="8" id="KW-1185">Reference proteome</keyword>
<keyword evidence="2" id="KW-0645">Protease</keyword>
<dbReference type="AlphaFoldDB" id="A0AAV1RIQ9"/>
<dbReference type="GO" id="GO:0016926">
    <property type="term" value="P:protein desumoylation"/>
    <property type="evidence" value="ECO:0007669"/>
    <property type="project" value="UniProtKB-ARBA"/>
</dbReference>
<accession>A0AAV1RIQ9</accession>
<keyword evidence="3" id="KW-0378">Hydrolase</keyword>
<evidence type="ECO:0000256" key="1">
    <source>
        <dbReference type="ARBA" id="ARBA00005234"/>
    </source>
</evidence>
<proteinExistence type="inferred from homology"/>
<name>A0AAV1RIQ9_9ROSI</name>
<dbReference type="PANTHER" id="PTHR46915:SF6">
    <property type="entry name" value="CYSTEINE PROTEINASES SUPERFAMILY PROTEIN"/>
    <property type="match status" value="1"/>
</dbReference>
<dbReference type="GO" id="GO:0006508">
    <property type="term" value="P:proteolysis"/>
    <property type="evidence" value="ECO:0007669"/>
    <property type="project" value="UniProtKB-KW"/>
</dbReference>
<evidence type="ECO:0000313" key="8">
    <source>
        <dbReference type="Proteomes" id="UP001314170"/>
    </source>
</evidence>
<dbReference type="GO" id="GO:0008234">
    <property type="term" value="F:cysteine-type peptidase activity"/>
    <property type="evidence" value="ECO:0007669"/>
    <property type="project" value="UniProtKB-KW"/>
</dbReference>
<evidence type="ECO:0000313" key="7">
    <source>
        <dbReference type="EMBL" id="CAK7336631.1"/>
    </source>
</evidence>
<feature type="region of interest" description="Disordered" evidence="5">
    <location>
        <begin position="354"/>
        <end position="373"/>
    </location>
</feature>
<evidence type="ECO:0000256" key="3">
    <source>
        <dbReference type="ARBA" id="ARBA00022801"/>
    </source>
</evidence>
<protein>
    <recommendedName>
        <fullName evidence="6">Ubiquitin-like protease family profile domain-containing protein</fullName>
    </recommendedName>
</protein>
<dbReference type="Proteomes" id="UP001314170">
    <property type="component" value="Unassembled WGS sequence"/>
</dbReference>
<dbReference type="PROSITE" id="PS50600">
    <property type="entry name" value="ULP_PROTEASE"/>
    <property type="match status" value="1"/>
</dbReference>
<dbReference type="EMBL" id="CAWUPB010001009">
    <property type="protein sequence ID" value="CAK7336631.1"/>
    <property type="molecule type" value="Genomic_DNA"/>
</dbReference>
<keyword evidence="4" id="KW-0788">Thiol protease</keyword>
<feature type="region of interest" description="Disordered" evidence="5">
    <location>
        <begin position="1"/>
        <end position="22"/>
    </location>
</feature>
<evidence type="ECO:0000256" key="5">
    <source>
        <dbReference type="SAM" id="MobiDB-lite"/>
    </source>
</evidence>
<feature type="compositionally biased region" description="Polar residues" evidence="5">
    <location>
        <begin position="12"/>
        <end position="22"/>
    </location>
</feature>
<sequence length="373" mass="43072">MAKRKREDEISTADTKSPISDQRSGRVPLLFVEWNFSEEDLRVDGETSVMLDTYDSAFISSGKKITKQEAANLRSFKLTSQCFLGTFPCSARSKRRIRAKNAILEVAKEKKKLDSGAFDCYFEKGPDMDQEEANLFEEICSCSHRLLVRSHWSLLIFCHLGESLQSQARTPCLLLLDSLEKAGPRSFEPDIRKFVLDIYKSEGRAENKELISQIPLLVPKVPQQRNGEECGNYVLYFINLFVQEAPENFRMDGYPYFMKQNWFSSKCLEVFFEKLDQLKIWSFVARTQEGRNGKKPDVSLIFHMRTYKFESKKAVQGKQQVPDNVSSVVQLEIKPEFYRTTAIASHQKVRKTGYARESDKLGRSKPQQLYQLE</sequence>
<feature type="domain" description="Ubiquitin-like protease family profile" evidence="6">
    <location>
        <begin position="1"/>
        <end position="241"/>
    </location>
</feature>
<dbReference type="InterPro" id="IPR038765">
    <property type="entry name" value="Papain-like_cys_pep_sf"/>
</dbReference>